<dbReference type="Pfam" id="PF00687">
    <property type="entry name" value="Ribosomal_L1"/>
    <property type="match status" value="1"/>
</dbReference>
<evidence type="ECO:0000256" key="1">
    <source>
        <dbReference type="SAM" id="MobiDB-lite"/>
    </source>
</evidence>
<proteinExistence type="predicted"/>
<gene>
    <name evidence="2" type="ORF">FGIG_10168</name>
</gene>
<sequence length="321" mass="35735">MDSIRHNVNSLTKKVLEQPKPDAKQAPSLLPPNVSLLIVSKIVPRKKSIRLSLPHCVDDPSVCLIVKDTDKRDYNRSVEAWKLRWKTDKSKAPELRSRVPNPTFLPLRELKLAYQTFSSKRRLAATFDTFLADRRIIHHLPTKLGKPFYGEARGKIPVPVDLATGNVVRKVCAEINTIIFVIRGAGTSESVPIGTMQLKLDQLKENVLSVCEVICTEWPGGGLDNIRSIYVQVPRANIPIYFDSSEPSLDMVAPVPIEGVVSSMKANTVRSLTKDLINKVAEDLPLPHGGLSELFAIAQPKKIQPKRVGATKKMRSSKTKR</sequence>
<dbReference type="Gene3D" id="3.40.50.790">
    <property type="match status" value="1"/>
</dbReference>
<dbReference type="InterPro" id="IPR023674">
    <property type="entry name" value="Ribosomal_uL1-like"/>
</dbReference>
<organism evidence="2 3">
    <name type="scientific">Fasciola gigantica</name>
    <name type="common">Giant liver fluke</name>
    <dbReference type="NCBI Taxonomy" id="46835"/>
    <lineage>
        <taxon>Eukaryota</taxon>
        <taxon>Metazoa</taxon>
        <taxon>Spiralia</taxon>
        <taxon>Lophotrochozoa</taxon>
        <taxon>Platyhelminthes</taxon>
        <taxon>Trematoda</taxon>
        <taxon>Digenea</taxon>
        <taxon>Plagiorchiida</taxon>
        <taxon>Echinostomata</taxon>
        <taxon>Echinostomatoidea</taxon>
        <taxon>Fasciolidae</taxon>
        <taxon>Fasciola</taxon>
    </lineage>
</organism>
<dbReference type="STRING" id="46835.A0A504YXZ4"/>
<accession>A0A504YXZ4</accession>
<dbReference type="OrthoDB" id="10251727at2759"/>
<dbReference type="InterPro" id="IPR016095">
    <property type="entry name" value="Ribosomal_uL1_3-a/b-sand"/>
</dbReference>
<dbReference type="AlphaFoldDB" id="A0A504YXZ4"/>
<feature type="compositionally biased region" description="Basic and acidic residues" evidence="1">
    <location>
        <begin position="14"/>
        <end position="23"/>
    </location>
</feature>
<comment type="caution">
    <text evidence="2">The sequence shown here is derived from an EMBL/GenBank/DDBJ whole genome shotgun (WGS) entry which is preliminary data.</text>
</comment>
<dbReference type="CDD" id="cd00403">
    <property type="entry name" value="Ribosomal_L1"/>
    <property type="match status" value="1"/>
</dbReference>
<dbReference type="InterPro" id="IPR028364">
    <property type="entry name" value="Ribosomal_uL1/biogenesis"/>
</dbReference>
<dbReference type="EMBL" id="SUNJ01001940">
    <property type="protein sequence ID" value="TPP66384.1"/>
    <property type="molecule type" value="Genomic_DNA"/>
</dbReference>
<evidence type="ECO:0000313" key="3">
    <source>
        <dbReference type="Proteomes" id="UP000316759"/>
    </source>
</evidence>
<reference evidence="2 3" key="1">
    <citation type="submission" date="2019-04" db="EMBL/GenBank/DDBJ databases">
        <title>Annotation for the trematode Fasciola gigantica.</title>
        <authorList>
            <person name="Choi Y.-J."/>
        </authorList>
    </citation>
    <scope>NUCLEOTIDE SEQUENCE [LARGE SCALE GENOMIC DNA]</scope>
    <source>
        <strain evidence="2">Uganda_cow_1</strain>
    </source>
</reference>
<evidence type="ECO:0000313" key="2">
    <source>
        <dbReference type="EMBL" id="TPP66384.1"/>
    </source>
</evidence>
<protein>
    <submittedName>
        <fullName evidence="2">Ribosomal L1 domain-containing protein 1</fullName>
    </submittedName>
</protein>
<keyword evidence="3" id="KW-1185">Reference proteome</keyword>
<dbReference type="Proteomes" id="UP000316759">
    <property type="component" value="Unassembled WGS sequence"/>
</dbReference>
<name>A0A504YXZ4_FASGI</name>
<feature type="compositionally biased region" description="Polar residues" evidence="1">
    <location>
        <begin position="1"/>
        <end position="12"/>
    </location>
</feature>
<dbReference type="SUPFAM" id="SSF56808">
    <property type="entry name" value="Ribosomal protein L1"/>
    <property type="match status" value="1"/>
</dbReference>
<feature type="region of interest" description="Disordered" evidence="1">
    <location>
        <begin position="1"/>
        <end position="27"/>
    </location>
</feature>